<protein>
    <submittedName>
        <fullName evidence="1">Uncharacterized protein</fullName>
    </submittedName>
</protein>
<organism evidence="1 2">
    <name type="scientific">Fluviispira multicolorata</name>
    <dbReference type="NCBI Taxonomy" id="2654512"/>
    <lineage>
        <taxon>Bacteria</taxon>
        <taxon>Pseudomonadati</taxon>
        <taxon>Bdellovibrionota</taxon>
        <taxon>Oligoflexia</taxon>
        <taxon>Silvanigrellales</taxon>
        <taxon>Silvanigrellaceae</taxon>
        <taxon>Fluviispira</taxon>
    </lineage>
</organism>
<dbReference type="Proteomes" id="UP000442694">
    <property type="component" value="Unassembled WGS sequence"/>
</dbReference>
<proteinExistence type="predicted"/>
<sequence>MRYSLNKSDLLINNKNNYIFGFSYDELLEENIDFSEKILSKNQYILNINNFNGIKNIDIKDYQFYCTYDKEYINKEKQYVFLGTKNIKNSQTEILCKGLFLPFLEENITAFSIQKSGMNLGLGISKNLMLFTDNLSGCILYLLFSNTHTYVLHSNLKDKVTGEVDLTKSDIFVNKISKILNCYKIKKLDKSLYLKGCEHLREDNVLSTFACMFVKENNFFTKDDIHIFYQTVNLKGRNSKILLTGLI</sequence>
<reference evidence="1 2" key="1">
    <citation type="submission" date="2019-10" db="EMBL/GenBank/DDBJ databases">
        <title>New genus of Silvanigrellaceae.</title>
        <authorList>
            <person name="Pitt A."/>
            <person name="Hahn M.W."/>
        </authorList>
    </citation>
    <scope>NUCLEOTIDE SEQUENCE [LARGE SCALE GENOMIC DNA]</scope>
    <source>
        <strain evidence="1 2">33A1-SZDP</strain>
    </source>
</reference>
<name>A0A833N543_9BACT</name>
<dbReference type="AlphaFoldDB" id="A0A833N543"/>
<keyword evidence="2" id="KW-1185">Reference proteome</keyword>
<dbReference type="RefSeq" id="WP_152212316.1">
    <property type="nucleotide sequence ID" value="NZ_WFLN01000005.1"/>
</dbReference>
<comment type="caution">
    <text evidence="1">The sequence shown here is derived from an EMBL/GenBank/DDBJ whole genome shotgun (WGS) entry which is preliminary data.</text>
</comment>
<dbReference type="EMBL" id="WFLN01000005">
    <property type="protein sequence ID" value="KAB8032123.1"/>
    <property type="molecule type" value="Genomic_DNA"/>
</dbReference>
<evidence type="ECO:0000313" key="2">
    <source>
        <dbReference type="Proteomes" id="UP000442694"/>
    </source>
</evidence>
<evidence type="ECO:0000313" key="1">
    <source>
        <dbReference type="EMBL" id="KAB8032123.1"/>
    </source>
</evidence>
<accession>A0A833N543</accession>
<gene>
    <name evidence="1" type="ORF">GCL57_05605</name>
</gene>